<keyword evidence="1" id="KW-1133">Transmembrane helix</keyword>
<keyword evidence="1" id="KW-0472">Membrane</keyword>
<dbReference type="AlphaFoldDB" id="A0A5E4VXF7"/>
<feature type="transmembrane region" description="Helical" evidence="1">
    <location>
        <begin position="160"/>
        <end position="183"/>
    </location>
</feature>
<reference evidence="2 3" key="1">
    <citation type="submission" date="2019-08" db="EMBL/GenBank/DDBJ databases">
        <authorList>
            <person name="Peeters C."/>
        </authorList>
    </citation>
    <scope>NUCLEOTIDE SEQUENCE [LARGE SCALE GENOMIC DNA]</scope>
    <source>
        <strain evidence="2 3">LMG 31010</strain>
    </source>
</reference>
<dbReference type="RefSeq" id="WP_150664864.1">
    <property type="nucleotide sequence ID" value="NZ_CABPSA010000004.1"/>
</dbReference>
<accession>A0A5E4VXF7</accession>
<dbReference type="OrthoDB" id="8941456at2"/>
<evidence type="ECO:0000256" key="1">
    <source>
        <dbReference type="SAM" id="Phobius"/>
    </source>
</evidence>
<sequence>MLDEKDGVDRAYSLSDYCFSVFFFGGPVAISSILTIFVPGEVMMSCAVRSWTEFVLQVAPKMLEVPVESKDPDFVVFYHASMISSVGVFVPAGFIYCVLKLKSGFGREGLERRGRIGVVRDLFVCFLGILFSWAWFSWGYKGGGMSDFWKSRETLLFFGFYPYLMIIGVWVATLMKVAELFFFSRGVCWLRVQ</sequence>
<dbReference type="EMBL" id="CABPSA010000004">
    <property type="protein sequence ID" value="VVE16533.1"/>
    <property type="molecule type" value="Genomic_DNA"/>
</dbReference>
<feature type="transmembrane region" description="Helical" evidence="1">
    <location>
        <begin position="119"/>
        <end position="140"/>
    </location>
</feature>
<organism evidence="2 3">
    <name type="scientific">Pandoraea commovens</name>
    <dbReference type="NCBI Taxonomy" id="2508289"/>
    <lineage>
        <taxon>Bacteria</taxon>
        <taxon>Pseudomonadati</taxon>
        <taxon>Pseudomonadota</taxon>
        <taxon>Betaproteobacteria</taxon>
        <taxon>Burkholderiales</taxon>
        <taxon>Burkholderiaceae</taxon>
        <taxon>Pandoraea</taxon>
    </lineage>
</organism>
<feature type="transmembrane region" description="Helical" evidence="1">
    <location>
        <begin position="21"/>
        <end position="40"/>
    </location>
</feature>
<dbReference type="Proteomes" id="UP000343335">
    <property type="component" value="Unassembled WGS sequence"/>
</dbReference>
<name>A0A5E4VXF7_9BURK</name>
<protein>
    <submittedName>
        <fullName evidence="2">Uncharacterized protein</fullName>
    </submittedName>
</protein>
<feature type="transmembrane region" description="Helical" evidence="1">
    <location>
        <begin position="76"/>
        <end position="99"/>
    </location>
</feature>
<keyword evidence="1" id="KW-0812">Transmembrane</keyword>
<gene>
    <name evidence="2" type="ORF">PCO31010_02927</name>
</gene>
<evidence type="ECO:0000313" key="3">
    <source>
        <dbReference type="Proteomes" id="UP000343335"/>
    </source>
</evidence>
<proteinExistence type="predicted"/>
<evidence type="ECO:0000313" key="2">
    <source>
        <dbReference type="EMBL" id="VVE16533.1"/>
    </source>
</evidence>